<evidence type="ECO:0000313" key="3">
    <source>
        <dbReference type="EMBL" id="KKU15621.1"/>
    </source>
</evidence>
<dbReference type="EMBL" id="LCLJ01000006">
    <property type="protein sequence ID" value="KKU15621.1"/>
    <property type="molecule type" value="Genomic_DNA"/>
</dbReference>
<keyword evidence="1" id="KW-1133">Transmembrane helix</keyword>
<reference evidence="3 4" key="1">
    <citation type="journal article" date="2015" name="Nature">
        <title>rRNA introns, odd ribosomes, and small enigmatic genomes across a large radiation of phyla.</title>
        <authorList>
            <person name="Brown C.T."/>
            <person name="Hug L.A."/>
            <person name="Thomas B.C."/>
            <person name="Sharon I."/>
            <person name="Castelle C.J."/>
            <person name="Singh A."/>
            <person name="Wilkins M.J."/>
            <person name="Williams K.H."/>
            <person name="Banfield J.F."/>
        </authorList>
    </citation>
    <scope>NUCLEOTIDE SEQUENCE [LARGE SCALE GENOMIC DNA]</scope>
</reference>
<protein>
    <submittedName>
        <fullName evidence="3">Uncharacterized protein</fullName>
    </submittedName>
</protein>
<gene>
    <name evidence="3" type="ORF">UX22_C0006G0029</name>
</gene>
<feature type="transmembrane region" description="Helical" evidence="1">
    <location>
        <begin position="114"/>
        <end position="137"/>
    </location>
</feature>
<keyword evidence="1" id="KW-0472">Membrane</keyword>
<name>A0A0G1N4W2_9BACT</name>
<feature type="chain" id="PRO_5002538649" evidence="2">
    <location>
        <begin position="26"/>
        <end position="160"/>
    </location>
</feature>
<evidence type="ECO:0000256" key="2">
    <source>
        <dbReference type="SAM" id="SignalP"/>
    </source>
</evidence>
<sequence>MKNKIIPLAIFCAFGLFGTTTIAQALTFDLWSGTEATTTYASGSILYETAPVPCNVRGSCDFCDALVVGQNAVNIMFEIAVPLAVIFIIYGAIMLMVAGGVPKRFENALTTIKTAVIGLAIVLAAWIGVNTIINLIASSNFKTTSGDTLDLRFWNKVECR</sequence>
<comment type="caution">
    <text evidence="3">The sequence shown here is derived from an EMBL/GenBank/DDBJ whole genome shotgun (WGS) entry which is preliminary data.</text>
</comment>
<dbReference type="AlphaFoldDB" id="A0A0G1N4W2"/>
<dbReference type="InterPro" id="IPR043993">
    <property type="entry name" value="T4SS_pilin"/>
</dbReference>
<dbReference type="Proteomes" id="UP000034727">
    <property type="component" value="Unassembled WGS sequence"/>
</dbReference>
<evidence type="ECO:0000313" key="4">
    <source>
        <dbReference type="Proteomes" id="UP000034727"/>
    </source>
</evidence>
<keyword evidence="1" id="KW-0812">Transmembrane</keyword>
<dbReference type="Pfam" id="PF18895">
    <property type="entry name" value="T4SS_pilin"/>
    <property type="match status" value="1"/>
</dbReference>
<accession>A0A0G1N4W2</accession>
<feature type="transmembrane region" description="Helical" evidence="1">
    <location>
        <begin position="79"/>
        <end position="102"/>
    </location>
</feature>
<proteinExistence type="predicted"/>
<evidence type="ECO:0000256" key="1">
    <source>
        <dbReference type="SAM" id="Phobius"/>
    </source>
</evidence>
<organism evidence="3 4">
    <name type="scientific">Candidatus Jorgensenbacteria bacterium GW2011_GWA2_45_9</name>
    <dbReference type="NCBI Taxonomy" id="1618663"/>
    <lineage>
        <taxon>Bacteria</taxon>
        <taxon>Candidatus Joergenseniibacteriota</taxon>
    </lineage>
</organism>
<feature type="signal peptide" evidence="2">
    <location>
        <begin position="1"/>
        <end position="25"/>
    </location>
</feature>
<keyword evidence="2" id="KW-0732">Signal</keyword>